<accession>A0A7Y4L950</accession>
<evidence type="ECO:0000256" key="1">
    <source>
        <dbReference type="SAM" id="Phobius"/>
    </source>
</evidence>
<organism evidence="2 3">
    <name type="scientific">Pelistega europaea</name>
    <dbReference type="NCBI Taxonomy" id="106147"/>
    <lineage>
        <taxon>Bacteria</taxon>
        <taxon>Pseudomonadati</taxon>
        <taxon>Pseudomonadota</taxon>
        <taxon>Betaproteobacteria</taxon>
        <taxon>Burkholderiales</taxon>
        <taxon>Alcaligenaceae</taxon>
        <taxon>Pelistega</taxon>
    </lineage>
</organism>
<comment type="caution">
    <text evidence="2">The sequence shown here is derived from an EMBL/GenBank/DDBJ whole genome shotgun (WGS) entry which is preliminary data.</text>
</comment>
<keyword evidence="1" id="KW-1133">Transmembrane helix</keyword>
<reference evidence="2 3" key="1">
    <citation type="submission" date="2020-05" db="EMBL/GenBank/DDBJ databases">
        <authorList>
            <person name="Niu N."/>
        </authorList>
    </citation>
    <scope>NUCLEOTIDE SEQUENCE [LARGE SCALE GENOMIC DNA]</scope>
    <source>
        <strain evidence="2 3">LMG10982</strain>
    </source>
</reference>
<keyword evidence="3" id="KW-1185">Reference proteome</keyword>
<dbReference type="AlphaFoldDB" id="A0A7Y4L950"/>
<dbReference type="Proteomes" id="UP000541421">
    <property type="component" value="Unassembled WGS sequence"/>
</dbReference>
<dbReference type="EMBL" id="JABGBO010000003">
    <property type="protein sequence ID" value="NOL49262.1"/>
    <property type="molecule type" value="Genomic_DNA"/>
</dbReference>
<evidence type="ECO:0000313" key="2">
    <source>
        <dbReference type="EMBL" id="NOL49262.1"/>
    </source>
</evidence>
<feature type="transmembrane region" description="Helical" evidence="1">
    <location>
        <begin position="6"/>
        <end position="26"/>
    </location>
</feature>
<evidence type="ECO:0000313" key="3">
    <source>
        <dbReference type="Proteomes" id="UP000541421"/>
    </source>
</evidence>
<gene>
    <name evidence="2" type="ORF">HKX40_03775</name>
</gene>
<sequence>MDTFVNILKFLGNAIFMILRFLFTALKAMFSELKEAQDSLSYKSDEDLEKIASGRQSAKPLEKMMARGMLKKRQGEE</sequence>
<protein>
    <submittedName>
        <fullName evidence="2">Uncharacterized protein</fullName>
    </submittedName>
</protein>
<keyword evidence="1" id="KW-0472">Membrane</keyword>
<proteinExistence type="predicted"/>
<dbReference type="RefSeq" id="WP_171588230.1">
    <property type="nucleotide sequence ID" value="NZ_JABGBO010000003.1"/>
</dbReference>
<keyword evidence="1" id="KW-0812">Transmembrane</keyword>
<name>A0A7Y4L950_9BURK</name>